<organism evidence="3">
    <name type="scientific">marine sediment metagenome</name>
    <dbReference type="NCBI Taxonomy" id="412755"/>
    <lineage>
        <taxon>unclassified sequences</taxon>
        <taxon>metagenomes</taxon>
        <taxon>ecological metagenomes</taxon>
    </lineage>
</organism>
<feature type="domain" description="Core-binding (CB)" evidence="2">
    <location>
        <begin position="6"/>
        <end position="95"/>
    </location>
</feature>
<proteinExistence type="predicted"/>
<accession>X1HHD0</accession>
<dbReference type="Gene3D" id="1.10.150.130">
    <property type="match status" value="1"/>
</dbReference>
<comment type="caution">
    <text evidence="3">The sequence shown here is derived from an EMBL/GenBank/DDBJ whole genome shotgun (WGS) entry which is preliminary data.</text>
</comment>
<protein>
    <recommendedName>
        <fullName evidence="2">Core-binding (CB) domain-containing protein</fullName>
    </recommendedName>
</protein>
<keyword evidence="1" id="KW-0238">DNA-binding</keyword>
<evidence type="ECO:0000256" key="1">
    <source>
        <dbReference type="ARBA" id="ARBA00023125"/>
    </source>
</evidence>
<name>X1HHD0_9ZZZZ</name>
<dbReference type="SUPFAM" id="SSF47823">
    <property type="entry name" value="lambda integrase-like, N-terminal domain"/>
    <property type="match status" value="1"/>
</dbReference>
<dbReference type="PROSITE" id="PS51900">
    <property type="entry name" value="CB"/>
    <property type="match status" value="1"/>
</dbReference>
<dbReference type="GO" id="GO:0003677">
    <property type="term" value="F:DNA binding"/>
    <property type="evidence" value="ECO:0007669"/>
    <property type="project" value="UniProtKB-KW"/>
</dbReference>
<dbReference type="InterPro" id="IPR010998">
    <property type="entry name" value="Integrase_recombinase_N"/>
</dbReference>
<evidence type="ECO:0000259" key="2">
    <source>
        <dbReference type="PROSITE" id="PS51900"/>
    </source>
</evidence>
<dbReference type="EMBL" id="BARU01033626">
    <property type="protein sequence ID" value="GAH69561.1"/>
    <property type="molecule type" value="Genomic_DNA"/>
</dbReference>
<dbReference type="GO" id="GO:0015074">
    <property type="term" value="P:DNA integration"/>
    <property type="evidence" value="ECO:0007669"/>
    <property type="project" value="InterPro"/>
</dbReference>
<evidence type="ECO:0000313" key="3">
    <source>
        <dbReference type="EMBL" id="GAH69561.1"/>
    </source>
</evidence>
<gene>
    <name evidence="3" type="ORF">S03H2_52880</name>
</gene>
<dbReference type="Pfam" id="PF02899">
    <property type="entry name" value="Phage_int_SAM_1"/>
    <property type="match status" value="1"/>
</dbReference>
<feature type="non-terminal residue" evidence="3">
    <location>
        <position position="140"/>
    </location>
</feature>
<reference evidence="3" key="1">
    <citation type="journal article" date="2014" name="Front. Microbiol.">
        <title>High frequency of phylogenetically diverse reductive dehalogenase-homologous genes in deep subseafloor sedimentary metagenomes.</title>
        <authorList>
            <person name="Kawai M."/>
            <person name="Futagami T."/>
            <person name="Toyoda A."/>
            <person name="Takaki Y."/>
            <person name="Nishi S."/>
            <person name="Hori S."/>
            <person name="Arai W."/>
            <person name="Tsubouchi T."/>
            <person name="Morono Y."/>
            <person name="Uchiyama I."/>
            <person name="Ito T."/>
            <person name="Fujiyama A."/>
            <person name="Inagaki F."/>
            <person name="Takami H."/>
        </authorList>
    </citation>
    <scope>NUCLEOTIDE SEQUENCE</scope>
    <source>
        <strain evidence="3">Expedition CK06-06</strain>
    </source>
</reference>
<dbReference type="AlphaFoldDB" id="X1HHD0"/>
<sequence length="140" mass="16240">MPEDKAELDRCAEDFLDYLAQERGYSPLTVRAYRRDLEDFTGFVAGYEVEYAHHPERIDRQAIRHFLGYLQERGLGARSVARKLAALKSFFKYLNRAEVIPVNPAAGIRTPRFPRQLPDFLPEDQATWLMELPPWDTLIG</sequence>
<dbReference type="InterPro" id="IPR044068">
    <property type="entry name" value="CB"/>
</dbReference>
<dbReference type="InterPro" id="IPR004107">
    <property type="entry name" value="Integrase_SAM-like_N"/>
</dbReference>